<dbReference type="EMBL" id="VXIV02000090">
    <property type="protein sequence ID" value="KAF6041005.1"/>
    <property type="molecule type" value="Genomic_DNA"/>
</dbReference>
<dbReference type="AlphaFoldDB" id="A0A7J7KSC7"/>
<reference evidence="3" key="1">
    <citation type="submission" date="2020-06" db="EMBL/GenBank/DDBJ databases">
        <title>Draft genome of Bugula neritina, a colonial animal packing powerful symbionts and potential medicines.</title>
        <authorList>
            <person name="Rayko M."/>
        </authorList>
    </citation>
    <scope>NUCLEOTIDE SEQUENCE [LARGE SCALE GENOMIC DNA]</scope>
    <source>
        <strain evidence="3">Kwan_BN1</strain>
    </source>
</reference>
<protein>
    <submittedName>
        <fullName evidence="3">Uncharacterized protein</fullName>
    </submittedName>
</protein>
<feature type="region of interest" description="Disordered" evidence="2">
    <location>
        <begin position="1"/>
        <end position="42"/>
    </location>
</feature>
<sequence>METQKQSFESKTEKLSRQHDRAIKELEKKHEKKMTDERHQHAANLKRIQEELQNEITDARQAARAHRHEASQLQQQQLESVMMRHKNSSCRQGKQLEKQLRQVEQTNKLAEEKVKLLSQEISHLNKDKNQLSASLTENSEVIQSLQKEVLEARSCLASCQDNLQENETSAHTKLSSLNSELSRCKSQNSVLEMRLNQAQSENSQLKKKLDKYKLEINKTGLAQFDDGSFLISNKTYRDTSQLLFSQLQRQIEVMRLSICTSEEEELRLKDENNQLSMEVCRLKYEIGALKVESSRRFL</sequence>
<feature type="compositionally biased region" description="Basic and acidic residues" evidence="2">
    <location>
        <begin position="8"/>
        <end position="40"/>
    </location>
</feature>
<name>A0A7J7KSC7_BUGNE</name>
<accession>A0A7J7KSC7</accession>
<keyword evidence="1" id="KW-0175">Coiled coil</keyword>
<proteinExistence type="predicted"/>
<dbReference type="Proteomes" id="UP000593567">
    <property type="component" value="Unassembled WGS sequence"/>
</dbReference>
<organism evidence="3 4">
    <name type="scientific">Bugula neritina</name>
    <name type="common">Brown bryozoan</name>
    <name type="synonym">Sertularia neritina</name>
    <dbReference type="NCBI Taxonomy" id="10212"/>
    <lineage>
        <taxon>Eukaryota</taxon>
        <taxon>Metazoa</taxon>
        <taxon>Spiralia</taxon>
        <taxon>Lophotrochozoa</taxon>
        <taxon>Bryozoa</taxon>
        <taxon>Gymnolaemata</taxon>
        <taxon>Cheilostomatida</taxon>
        <taxon>Flustrina</taxon>
        <taxon>Buguloidea</taxon>
        <taxon>Bugulidae</taxon>
        <taxon>Bugula</taxon>
    </lineage>
</organism>
<keyword evidence="4" id="KW-1185">Reference proteome</keyword>
<evidence type="ECO:0000256" key="1">
    <source>
        <dbReference type="SAM" id="Coils"/>
    </source>
</evidence>
<gene>
    <name evidence="3" type="ORF">EB796_000722</name>
</gene>
<evidence type="ECO:0000313" key="3">
    <source>
        <dbReference type="EMBL" id="KAF6041005.1"/>
    </source>
</evidence>
<evidence type="ECO:0000256" key="2">
    <source>
        <dbReference type="SAM" id="MobiDB-lite"/>
    </source>
</evidence>
<comment type="caution">
    <text evidence="3">The sequence shown here is derived from an EMBL/GenBank/DDBJ whole genome shotgun (WGS) entry which is preliminary data.</text>
</comment>
<evidence type="ECO:0000313" key="4">
    <source>
        <dbReference type="Proteomes" id="UP000593567"/>
    </source>
</evidence>
<feature type="coiled-coil region" evidence="1">
    <location>
        <begin position="181"/>
        <end position="215"/>
    </location>
</feature>